<organism evidence="1 2">
    <name type="scientific">Komagataella phaffii (strain GS115 / ATCC 20864)</name>
    <name type="common">Yeast</name>
    <name type="synonym">Pichia pastoris</name>
    <dbReference type="NCBI Taxonomy" id="644223"/>
    <lineage>
        <taxon>Eukaryota</taxon>
        <taxon>Fungi</taxon>
        <taxon>Dikarya</taxon>
        <taxon>Ascomycota</taxon>
        <taxon>Saccharomycotina</taxon>
        <taxon>Pichiomycetes</taxon>
        <taxon>Pichiales</taxon>
        <taxon>Pichiaceae</taxon>
        <taxon>Komagataella</taxon>
    </lineage>
</organism>
<dbReference type="Proteomes" id="UP000000314">
    <property type="component" value="Chromosome 1"/>
</dbReference>
<protein>
    <submittedName>
        <fullName evidence="1">Uncharacterized protein</fullName>
    </submittedName>
</protein>
<dbReference type="EMBL" id="FN392319">
    <property type="protein sequence ID" value="CAY67292.1"/>
    <property type="molecule type" value="Genomic_DNA"/>
</dbReference>
<keyword evidence="2" id="KW-1185">Reference proteome</keyword>
<dbReference type="InParanoid" id="C4QVL9"/>
<dbReference type="RefSeq" id="XP_002489573.1">
    <property type="nucleotide sequence ID" value="XM_002489528.1"/>
</dbReference>
<dbReference type="KEGG" id="ppa:PAS_chr1-3_0231"/>
<dbReference type="HOGENOM" id="CLU_605671_0_0_1"/>
<sequence length="452" mass="53338">MPHPLTIASKQYDQSWHQELNPYALSFWDIARSGEPNSSSLYRLIQYECSYYMSLNRCIWIYKRNCPLKNEQQLSLFNNLSTMMDLSLRFLHDIYTEYHGIPKLLETFGNLSFVKDLPGNVSIDISAILETHLVRSSALYASYLTNRDDQYWLYCLIKDSASRWLTSRNKISIEMDGYDDLMAYLREPAQLGIIYQEYIESLEDDEVRNKLLSYMSSFKAEEREYFKVDEIIDDALEIDRVLGELQLGVKNTMACIQHHFDNNLKVCQYFQHCSKLSNTSNVESKYIDSSYSCYMDKLKSQQQQFEEIFEGFKMNLQNPIDQFLAISNHFKIWIEKYLKYSKKQFKYWDHLLESRDRLKGLEPFLELSRMLVSCIPELYVQLITDFLRLTTAGSKVYTYKQLLSLFEAHTRLNKQAILKSDSKLIQFSIGEMSTTMVLPSKHMWDRQASLKQ</sequence>
<accession>C4QVL9</accession>
<dbReference type="AlphaFoldDB" id="C4QVL9"/>
<dbReference type="OrthoDB" id="10277902at2759"/>
<gene>
    <name evidence="1" type="ordered locus">PAS_chr1-3_0231</name>
</gene>
<dbReference type="SUPFAM" id="SSF48065">
    <property type="entry name" value="DBL homology domain (DH-domain)"/>
    <property type="match status" value="1"/>
</dbReference>
<dbReference type="InterPro" id="IPR035899">
    <property type="entry name" value="DBL_dom_sf"/>
</dbReference>
<proteinExistence type="predicted"/>
<name>C4QVL9_KOMPG</name>
<dbReference type="GeneID" id="8196463"/>
<evidence type="ECO:0000313" key="1">
    <source>
        <dbReference type="EMBL" id="CAY67292.1"/>
    </source>
</evidence>
<evidence type="ECO:0000313" key="2">
    <source>
        <dbReference type="Proteomes" id="UP000000314"/>
    </source>
</evidence>
<reference evidence="1 2" key="1">
    <citation type="journal article" date="2009" name="Nat. Biotechnol.">
        <title>Genome sequence of the recombinant protein production host Pichia pastoris.</title>
        <authorList>
            <person name="De Schutter K."/>
            <person name="Lin Y.C."/>
            <person name="Tiels P."/>
            <person name="Van Hecke A."/>
            <person name="Glinka S."/>
            <person name="Weber-Lehmann J."/>
            <person name="Rouze P."/>
            <person name="Van de Peer Y."/>
            <person name="Callewaert N."/>
        </authorList>
    </citation>
    <scope>NUCLEOTIDE SEQUENCE [LARGE SCALE GENOMIC DNA]</scope>
    <source>
        <strain evidence="2">GS115 / ATCC 20864</strain>
    </source>
</reference>